<dbReference type="Pfam" id="PF01420">
    <property type="entry name" value="Methylase_S"/>
    <property type="match status" value="2"/>
</dbReference>
<evidence type="ECO:0000313" key="5">
    <source>
        <dbReference type="EMBL" id="SFH58482.1"/>
    </source>
</evidence>
<protein>
    <submittedName>
        <fullName evidence="5">Type I restriction enzyme, S subunit</fullName>
    </submittedName>
</protein>
<dbReference type="PANTHER" id="PTHR43140">
    <property type="entry name" value="TYPE-1 RESTRICTION ENZYME ECOKI SPECIFICITY PROTEIN"/>
    <property type="match status" value="1"/>
</dbReference>
<dbReference type="GO" id="GO:0003677">
    <property type="term" value="F:DNA binding"/>
    <property type="evidence" value="ECO:0007669"/>
    <property type="project" value="UniProtKB-KW"/>
</dbReference>
<reference evidence="5 6" key="1">
    <citation type="submission" date="2016-10" db="EMBL/GenBank/DDBJ databases">
        <authorList>
            <person name="de Groot N.N."/>
        </authorList>
    </citation>
    <scope>NUCLEOTIDE SEQUENCE [LARGE SCALE GENOMIC DNA]</scope>
    <source>
        <strain evidence="5 6">CGMCC 1.6848</strain>
    </source>
</reference>
<dbReference type="Proteomes" id="UP000199040">
    <property type="component" value="Unassembled WGS sequence"/>
</dbReference>
<keyword evidence="6" id="KW-1185">Reference proteome</keyword>
<dbReference type="Gene3D" id="3.90.220.20">
    <property type="entry name" value="DNA methylase specificity domains"/>
    <property type="match status" value="2"/>
</dbReference>
<dbReference type="InterPro" id="IPR000055">
    <property type="entry name" value="Restrct_endonuc_typeI_TRD"/>
</dbReference>
<dbReference type="InterPro" id="IPR051212">
    <property type="entry name" value="Type-I_RE_S_subunit"/>
</dbReference>
<feature type="domain" description="Type I restriction modification DNA specificity" evidence="4">
    <location>
        <begin position="21"/>
        <end position="193"/>
    </location>
</feature>
<comment type="similarity">
    <text evidence="1">Belongs to the type-I restriction system S methylase family.</text>
</comment>
<name>A0A1I3B8C9_9GAMM</name>
<proteinExistence type="inferred from homology"/>
<evidence type="ECO:0000256" key="3">
    <source>
        <dbReference type="ARBA" id="ARBA00023125"/>
    </source>
</evidence>
<evidence type="ECO:0000256" key="1">
    <source>
        <dbReference type="ARBA" id="ARBA00010923"/>
    </source>
</evidence>
<dbReference type="CDD" id="cd17253">
    <property type="entry name" value="RMtype1_S_Eco933I-TRD2-CR2_like"/>
    <property type="match status" value="1"/>
</dbReference>
<dbReference type="GO" id="GO:0009307">
    <property type="term" value="P:DNA restriction-modification system"/>
    <property type="evidence" value="ECO:0007669"/>
    <property type="project" value="UniProtKB-KW"/>
</dbReference>
<dbReference type="STRING" id="442341.SAMN04487959_10643"/>
<keyword evidence="3" id="KW-0238">DNA-binding</keyword>
<evidence type="ECO:0000256" key="2">
    <source>
        <dbReference type="ARBA" id="ARBA00022747"/>
    </source>
</evidence>
<feature type="domain" description="Type I restriction modification DNA specificity" evidence="4">
    <location>
        <begin position="237"/>
        <end position="415"/>
    </location>
</feature>
<evidence type="ECO:0000259" key="4">
    <source>
        <dbReference type="Pfam" id="PF01420"/>
    </source>
</evidence>
<organism evidence="5 6">
    <name type="scientific">Modicisalibacter xianhensis</name>
    <dbReference type="NCBI Taxonomy" id="442341"/>
    <lineage>
        <taxon>Bacteria</taxon>
        <taxon>Pseudomonadati</taxon>
        <taxon>Pseudomonadota</taxon>
        <taxon>Gammaproteobacteria</taxon>
        <taxon>Oceanospirillales</taxon>
        <taxon>Halomonadaceae</taxon>
        <taxon>Modicisalibacter</taxon>
    </lineage>
</organism>
<dbReference type="AlphaFoldDB" id="A0A1I3B8C9"/>
<gene>
    <name evidence="5" type="ORF">SAMN04487959_10643</name>
</gene>
<dbReference type="RefSeq" id="WP_092845603.1">
    <property type="nucleotide sequence ID" value="NZ_FOPY01000006.1"/>
</dbReference>
<dbReference type="SUPFAM" id="SSF116734">
    <property type="entry name" value="DNA methylase specificity domain"/>
    <property type="match status" value="2"/>
</dbReference>
<evidence type="ECO:0000313" key="6">
    <source>
        <dbReference type="Proteomes" id="UP000199040"/>
    </source>
</evidence>
<dbReference type="EMBL" id="FOPY01000006">
    <property type="protein sequence ID" value="SFH58482.1"/>
    <property type="molecule type" value="Genomic_DNA"/>
</dbReference>
<keyword evidence="2" id="KW-0680">Restriction system</keyword>
<accession>A0A1I3B8C9</accession>
<sequence length="456" mass="51001">MRQVRYPSYKTTKSTWLASIPEHWEEKRLKDVATYNDESLDEKTDPDFEIEYVDISSVSLTHGIEKTELLAFEKAPSRARRKVRHGDVIVSTVRTYLKAIAPIKNPPLNMVVSTGFAVIRPRSSLDARFAGYMLQSNGFVGDVVANSVGVSYPAINASDLARLPFAEPPLPEQIRISDFLDHKTAQIDALIAKKQSLLDKLAEQRTALISQAVTKGLDPSVPMRNSGVDWVGEIPAHWTVPILGYVAEVRGGVTKGRKLPNEATVEVPYLRVANVQDGFIDLSHVTNIEILVTELERYSLQKGDVLMNEGGDNDKLGRGAVWEGEISPCLHQNHVFAVRPRIPEFSDWLALLTQSGYAKFYFYTTAKQSTNLASISSSNIKKLPVLLPPEAERREIIDHVKTSLDKLTKQRERVIQVIERLKEYRSALITNAVTGKIDVRDFCILTTSEQREVAHG</sequence>
<dbReference type="InterPro" id="IPR044946">
    <property type="entry name" value="Restrct_endonuc_typeI_TRD_sf"/>
</dbReference>
<dbReference type="PANTHER" id="PTHR43140:SF1">
    <property type="entry name" value="TYPE I RESTRICTION ENZYME ECOKI SPECIFICITY SUBUNIT"/>
    <property type="match status" value="1"/>
</dbReference>